<keyword evidence="5" id="KW-1133">Transmembrane helix</keyword>
<reference evidence="10 11" key="1">
    <citation type="submission" date="2024-02" db="EMBL/GenBank/DDBJ databases">
        <authorList>
            <person name="Daric V."/>
            <person name="Darras S."/>
        </authorList>
    </citation>
    <scope>NUCLEOTIDE SEQUENCE [LARGE SCALE GENOMIC DNA]</scope>
</reference>
<sequence>MKHNIRQFSFGMVLGLLTMYSYHSYANWEILRKQRNFVKSIREESALLTTTYSNAFTTSAYNRLQAKDLPDFMHMMEIQQSERQVTLRKACQRIKQDCQPFGFQARNLNLFCNEYKFTVCEINKCGSTSWLQAIMVMDGFYTVDDYRNHVIRGREVIQASNQKARLTAIANQTEIQRLWKDYLNIITVRNPLHRIVSAYNDKMRPESGGFTHVYGALSKRINKQFKMYRHRKEERSIADDDTASFEDFVNFLIYSREPAAYDPHWKPFHKRCSPCIFEYDFIMKFETMFEDVAYLKRKLNVSDEHAKAFFPKWTTRFNNDDTTEKYFEKLPSRLLQALYDKYKVDFELFGYQQPSWLC</sequence>
<dbReference type="PANTHER" id="PTHR12137">
    <property type="entry name" value="CARBOHYDRATE SULFOTRANSFERASE"/>
    <property type="match status" value="1"/>
</dbReference>
<name>A0ABP0GS65_CLALP</name>
<organism evidence="10 11">
    <name type="scientific">Clavelina lepadiformis</name>
    <name type="common">Light-bulb sea squirt</name>
    <name type="synonym">Ascidia lepadiformis</name>
    <dbReference type="NCBI Taxonomy" id="159417"/>
    <lineage>
        <taxon>Eukaryota</taxon>
        <taxon>Metazoa</taxon>
        <taxon>Chordata</taxon>
        <taxon>Tunicata</taxon>
        <taxon>Ascidiacea</taxon>
        <taxon>Aplousobranchia</taxon>
        <taxon>Clavelinidae</taxon>
        <taxon>Clavelina</taxon>
    </lineage>
</organism>
<keyword evidence="11" id="KW-1185">Reference proteome</keyword>
<keyword evidence="8 9" id="KW-0325">Glycoprotein</keyword>
<dbReference type="SUPFAM" id="SSF52540">
    <property type="entry name" value="P-loop containing nucleoside triphosphate hydrolases"/>
    <property type="match status" value="1"/>
</dbReference>
<evidence type="ECO:0000313" key="11">
    <source>
        <dbReference type="Proteomes" id="UP001642483"/>
    </source>
</evidence>
<evidence type="ECO:0000256" key="8">
    <source>
        <dbReference type="ARBA" id="ARBA00023180"/>
    </source>
</evidence>
<evidence type="ECO:0000256" key="7">
    <source>
        <dbReference type="ARBA" id="ARBA00023136"/>
    </source>
</evidence>
<dbReference type="InterPro" id="IPR018011">
    <property type="entry name" value="Carb_sulfotrans_8-10"/>
</dbReference>
<keyword evidence="9" id="KW-0735">Signal-anchor</keyword>
<keyword evidence="7" id="KW-0472">Membrane</keyword>
<evidence type="ECO:0000256" key="5">
    <source>
        <dbReference type="ARBA" id="ARBA00022989"/>
    </source>
</evidence>
<gene>
    <name evidence="10" type="ORF">CVLEPA_LOCUS27945</name>
</gene>
<dbReference type="PANTHER" id="PTHR12137:SF54">
    <property type="entry name" value="CARBOHYDRATE SULFOTRANSFERASE"/>
    <property type="match status" value="1"/>
</dbReference>
<keyword evidence="4" id="KW-0812">Transmembrane</keyword>
<evidence type="ECO:0000256" key="9">
    <source>
        <dbReference type="RuleBase" id="RU364020"/>
    </source>
</evidence>
<evidence type="ECO:0000256" key="1">
    <source>
        <dbReference type="ARBA" id="ARBA00004323"/>
    </source>
</evidence>
<dbReference type="EC" id="2.8.2.-" evidence="9"/>
<comment type="similarity">
    <text evidence="2 9">Belongs to the sulfotransferase 2 family.</text>
</comment>
<evidence type="ECO:0000256" key="2">
    <source>
        <dbReference type="ARBA" id="ARBA00006339"/>
    </source>
</evidence>
<keyword evidence="3 9" id="KW-0808">Transferase</keyword>
<accession>A0ABP0GS65</accession>
<dbReference type="Pfam" id="PF03567">
    <property type="entry name" value="Sulfotransfer_2"/>
    <property type="match status" value="1"/>
</dbReference>
<dbReference type="Proteomes" id="UP001642483">
    <property type="component" value="Unassembled WGS sequence"/>
</dbReference>
<dbReference type="EMBL" id="CAWYQH010000141">
    <property type="protein sequence ID" value="CAK8694583.1"/>
    <property type="molecule type" value="Genomic_DNA"/>
</dbReference>
<evidence type="ECO:0000256" key="4">
    <source>
        <dbReference type="ARBA" id="ARBA00022692"/>
    </source>
</evidence>
<comment type="caution">
    <text evidence="10">The sequence shown here is derived from an EMBL/GenBank/DDBJ whole genome shotgun (WGS) entry which is preliminary data.</text>
</comment>
<evidence type="ECO:0000256" key="6">
    <source>
        <dbReference type="ARBA" id="ARBA00023034"/>
    </source>
</evidence>
<keyword evidence="9" id="KW-0119">Carbohydrate metabolism</keyword>
<evidence type="ECO:0000256" key="3">
    <source>
        <dbReference type="ARBA" id="ARBA00022679"/>
    </source>
</evidence>
<protein>
    <recommendedName>
        <fullName evidence="9">Carbohydrate sulfotransferase</fullName>
        <ecNumber evidence="9">2.8.2.-</ecNumber>
    </recommendedName>
</protein>
<evidence type="ECO:0000313" key="10">
    <source>
        <dbReference type="EMBL" id="CAK8694583.1"/>
    </source>
</evidence>
<dbReference type="InterPro" id="IPR027417">
    <property type="entry name" value="P-loop_NTPase"/>
</dbReference>
<dbReference type="InterPro" id="IPR005331">
    <property type="entry name" value="Sulfotransferase"/>
</dbReference>
<proteinExistence type="inferred from homology"/>
<comment type="subcellular location">
    <subcellularLocation>
        <location evidence="1 9">Golgi apparatus membrane</location>
        <topology evidence="1 9">Single-pass type II membrane protein</topology>
    </subcellularLocation>
</comment>
<keyword evidence="6 9" id="KW-0333">Golgi apparatus</keyword>